<dbReference type="EMBL" id="FOYM01000005">
    <property type="protein sequence ID" value="SFR00223.1"/>
    <property type="molecule type" value="Genomic_DNA"/>
</dbReference>
<dbReference type="Pfam" id="PF07451">
    <property type="entry name" value="SpoVAD"/>
    <property type="match status" value="1"/>
</dbReference>
<dbReference type="PIRSF" id="PIRSF011570">
    <property type="entry name" value="SpoVAD"/>
    <property type="match status" value="1"/>
</dbReference>
<dbReference type="STRING" id="39060.SAMN05660706_10546"/>
<dbReference type="InterPro" id="IPR038369">
    <property type="entry name" value="SpoVAD_sf"/>
</dbReference>
<dbReference type="GO" id="GO:0016746">
    <property type="term" value="F:acyltransferase activity"/>
    <property type="evidence" value="ECO:0007669"/>
    <property type="project" value="InterPro"/>
</dbReference>
<evidence type="ECO:0000313" key="2">
    <source>
        <dbReference type="Proteomes" id="UP000199584"/>
    </source>
</evidence>
<name>A0A1I6D4C6_9FIRM</name>
<evidence type="ECO:0000313" key="1">
    <source>
        <dbReference type="EMBL" id="SFR00223.1"/>
    </source>
</evidence>
<dbReference type="NCBIfam" id="NF006160">
    <property type="entry name" value="PRK08304.1"/>
    <property type="match status" value="1"/>
</dbReference>
<accession>A0A1I6D4C6</accession>
<keyword evidence="2" id="KW-1185">Reference proteome</keyword>
<dbReference type="InterPro" id="IPR016039">
    <property type="entry name" value="Thiolase-like"/>
</dbReference>
<dbReference type="SUPFAM" id="SSF53901">
    <property type="entry name" value="Thiolase-like"/>
    <property type="match status" value="1"/>
</dbReference>
<dbReference type="Proteomes" id="UP000199584">
    <property type="component" value="Unassembled WGS sequence"/>
</dbReference>
<sequence>MATKLGKQTYKPDNPPYIISTGTVAGPFEGQGPVGKYFDHVYTDTLAGERSFENAEKEMMTNACFTCLNKVNITPQEVDFFLAGDLLNQTITSGFSALELAVPYLGIYGACSTSALGLAISTMLVDGDYARLVLAATSSHNSSAERQFRFPTEYGAHRKPTTQWTVTGAGAALVAKEGTGPRITYFTIGKVTDMGIKDANNLGAAMAPAAAATMVQHFADTGNGPEYYDLIVTGDLGKFGHELAIKTCITRGGFDLTKNYSDCGIMIYDLEKQDVHAGASGCASSALVTYGYLYRQMLAGKLKKLLLVATGALHSQCSVQQGSNIPTIAHAVSIEVE</sequence>
<organism evidence="1 2">
    <name type="scientific">Desulfoscipio geothermicus DSM 3669</name>
    <dbReference type="NCBI Taxonomy" id="1121426"/>
    <lineage>
        <taxon>Bacteria</taxon>
        <taxon>Bacillati</taxon>
        <taxon>Bacillota</taxon>
        <taxon>Clostridia</taxon>
        <taxon>Eubacteriales</taxon>
        <taxon>Desulfallaceae</taxon>
        <taxon>Desulfoscipio</taxon>
    </lineage>
</organism>
<proteinExistence type="predicted"/>
<dbReference type="Gene3D" id="3.40.47.40">
    <property type="entry name" value="Stage V sporulation protein AD"/>
    <property type="match status" value="1"/>
</dbReference>
<dbReference type="OrthoDB" id="9770068at2"/>
<dbReference type="AlphaFoldDB" id="A0A1I6D4C6"/>
<dbReference type="InterPro" id="IPR010894">
    <property type="entry name" value="SpoVAD"/>
</dbReference>
<reference evidence="2" key="1">
    <citation type="submission" date="2016-10" db="EMBL/GenBank/DDBJ databases">
        <authorList>
            <person name="Varghese N."/>
            <person name="Submissions S."/>
        </authorList>
    </citation>
    <scope>NUCLEOTIDE SEQUENCE [LARGE SCALE GENOMIC DNA]</scope>
    <source>
        <strain evidence="2">DSM 3669</strain>
    </source>
</reference>
<protein>
    <submittedName>
        <fullName evidence="1">Stage V sporulation protein AD</fullName>
    </submittedName>
</protein>
<gene>
    <name evidence="1" type="ORF">SAMN05660706_10546</name>
</gene>
<dbReference type="NCBIfam" id="TIGR02845">
    <property type="entry name" value="spore_V_AD"/>
    <property type="match status" value="1"/>
</dbReference>